<evidence type="ECO:0000313" key="2">
    <source>
        <dbReference type="Proteomes" id="UP000014540"/>
    </source>
</evidence>
<evidence type="ECO:0000313" key="1">
    <source>
        <dbReference type="EMBL" id="EPG75490.1"/>
    </source>
</evidence>
<keyword evidence="2" id="KW-1185">Reference proteome</keyword>
<reference evidence="1" key="1">
    <citation type="submission" date="2013-04" db="EMBL/GenBank/DDBJ databases">
        <authorList>
            <person name="Harkins D.M."/>
            <person name="Durkin A.S."/>
            <person name="Selengut J.D."/>
            <person name="Sanka R."/>
            <person name="DePew J."/>
            <person name="Purushe J."/>
            <person name="Ahmed A."/>
            <person name="van der Linden H."/>
            <person name="Goris M.G.A."/>
            <person name="Hartskeerl R.A."/>
            <person name="Vinetz J.M."/>
            <person name="Sutton G.G."/>
            <person name="Nelson W.C."/>
            <person name="Fouts D.E."/>
        </authorList>
    </citation>
    <scope>NUCLEOTIDE SEQUENCE [LARGE SCALE GENOMIC DNA]</scope>
    <source>
        <strain evidence="1">BUT 6</strain>
    </source>
</reference>
<organism evidence="1 2">
    <name type="scientific">Leptospira fainei serovar Hurstbridge str. BUT 6</name>
    <dbReference type="NCBI Taxonomy" id="1193011"/>
    <lineage>
        <taxon>Bacteria</taxon>
        <taxon>Pseudomonadati</taxon>
        <taxon>Spirochaetota</taxon>
        <taxon>Spirochaetia</taxon>
        <taxon>Leptospirales</taxon>
        <taxon>Leptospiraceae</taxon>
        <taxon>Leptospira</taxon>
    </lineage>
</organism>
<gene>
    <name evidence="1" type="ORF">LEP1GSC058_2336</name>
</gene>
<dbReference type="AlphaFoldDB" id="S3VG97"/>
<dbReference type="EMBL" id="AKWZ02000003">
    <property type="protein sequence ID" value="EPG75490.1"/>
    <property type="molecule type" value="Genomic_DNA"/>
</dbReference>
<dbReference type="STRING" id="1193011.LEP1GSC058_2336"/>
<sequence>MSGLFESIESFLAKREAEQSLIPKERKEILLQFSKSIREIKNEQDYSETIFVCSHNSRRS</sequence>
<comment type="caution">
    <text evidence="1">The sequence shown here is derived from an EMBL/GenBank/DDBJ whole genome shotgun (WGS) entry which is preliminary data.</text>
</comment>
<name>S3VG97_9LEPT</name>
<proteinExistence type="predicted"/>
<dbReference type="Proteomes" id="UP000014540">
    <property type="component" value="Unassembled WGS sequence"/>
</dbReference>
<accession>S3VG97</accession>
<protein>
    <submittedName>
        <fullName evidence="1">Uncharacterized protein</fullName>
    </submittedName>
</protein>